<feature type="non-terminal residue" evidence="1">
    <location>
        <position position="1"/>
    </location>
</feature>
<evidence type="ECO:0000313" key="1">
    <source>
        <dbReference type="EMBL" id="AAL29927.1"/>
    </source>
</evidence>
<reference evidence="1" key="1">
    <citation type="submission" date="2001-08" db="EMBL/GenBank/DDBJ databases">
        <title>Effects of 4-nonylphenol on ovarian gene expression in juvenile Atlantic salmon (Salmo salar).</title>
        <authorList>
            <person name="Yadetie F."/>
            <person name="Male R."/>
        </authorList>
    </citation>
    <scope>NUCLEOTIDE SEQUENCE</scope>
    <source>
        <tissue evidence="1">Ovary</tissue>
    </source>
</reference>
<proteinExistence type="evidence at transcript level"/>
<dbReference type="AlphaFoldDB" id="Q8UWF8"/>
<accession>Q8UWF8</accession>
<name>Q8UWF8_SALSA</name>
<sequence length="30" mass="3262">KGTLICTTQMMDPLPLQSQQLKDDGDLGTI</sequence>
<protein>
    <submittedName>
        <fullName evidence="1">Gonadotropin receptor II</fullName>
    </submittedName>
</protein>
<gene>
    <name evidence="1" type="primary">GTH-RII</name>
</gene>
<keyword evidence="1" id="KW-0675">Receptor</keyword>
<dbReference type="EMBL" id="AY049956">
    <property type="protein sequence ID" value="AAL29927.1"/>
    <property type="molecule type" value="mRNA"/>
</dbReference>
<organism evidence="1">
    <name type="scientific">Salmo salar</name>
    <name type="common">Atlantic salmon</name>
    <dbReference type="NCBI Taxonomy" id="8030"/>
    <lineage>
        <taxon>Eukaryota</taxon>
        <taxon>Metazoa</taxon>
        <taxon>Chordata</taxon>
        <taxon>Craniata</taxon>
        <taxon>Vertebrata</taxon>
        <taxon>Euteleostomi</taxon>
        <taxon>Actinopterygii</taxon>
        <taxon>Neopterygii</taxon>
        <taxon>Teleostei</taxon>
        <taxon>Protacanthopterygii</taxon>
        <taxon>Salmoniformes</taxon>
        <taxon>Salmonidae</taxon>
        <taxon>Salmoninae</taxon>
        <taxon>Salmo</taxon>
    </lineage>
</organism>